<organism evidence="1 2">
    <name type="scientific">Temnothorax longispinosus</name>
    <dbReference type="NCBI Taxonomy" id="300112"/>
    <lineage>
        <taxon>Eukaryota</taxon>
        <taxon>Metazoa</taxon>
        <taxon>Ecdysozoa</taxon>
        <taxon>Arthropoda</taxon>
        <taxon>Hexapoda</taxon>
        <taxon>Insecta</taxon>
        <taxon>Pterygota</taxon>
        <taxon>Neoptera</taxon>
        <taxon>Endopterygota</taxon>
        <taxon>Hymenoptera</taxon>
        <taxon>Apocrita</taxon>
        <taxon>Aculeata</taxon>
        <taxon>Formicoidea</taxon>
        <taxon>Formicidae</taxon>
        <taxon>Myrmicinae</taxon>
        <taxon>Temnothorax</taxon>
    </lineage>
</organism>
<gene>
    <name evidence="1" type="ORF">DBV15_01941</name>
</gene>
<accession>A0A4S2KXF4</accession>
<evidence type="ECO:0000313" key="1">
    <source>
        <dbReference type="EMBL" id="TGZ54853.1"/>
    </source>
</evidence>
<keyword evidence="2" id="KW-1185">Reference proteome</keyword>
<evidence type="ECO:0000313" key="2">
    <source>
        <dbReference type="Proteomes" id="UP000310200"/>
    </source>
</evidence>
<protein>
    <submittedName>
        <fullName evidence="1">Uncharacterized protein</fullName>
    </submittedName>
</protein>
<dbReference type="EMBL" id="QBLH01000537">
    <property type="protein sequence ID" value="TGZ54853.1"/>
    <property type="molecule type" value="Genomic_DNA"/>
</dbReference>
<name>A0A4S2KXF4_9HYME</name>
<reference evidence="1 2" key="1">
    <citation type="journal article" date="2019" name="Philos. Trans. R. Soc. Lond., B, Biol. Sci.">
        <title>Ant behaviour and brain gene expression of defending hosts depend on the ecological success of the intruding social parasite.</title>
        <authorList>
            <person name="Kaur R."/>
            <person name="Stoldt M."/>
            <person name="Jongepier E."/>
            <person name="Feldmeyer B."/>
            <person name="Menzel F."/>
            <person name="Bornberg-Bauer E."/>
            <person name="Foitzik S."/>
        </authorList>
    </citation>
    <scope>NUCLEOTIDE SEQUENCE [LARGE SCALE GENOMIC DNA]</scope>
    <source>
        <tissue evidence="1">Whole body</tissue>
    </source>
</reference>
<proteinExistence type="predicted"/>
<dbReference type="Proteomes" id="UP000310200">
    <property type="component" value="Unassembled WGS sequence"/>
</dbReference>
<sequence>MSMYSEAILIYSHYSIRANYLRWEVADIRVLITIVSINPNRKSWLVLEFVKRALTVEMRGLSFWRTRRWLKQDYCTHFLRCRKFIAKKSLYCLDETTVSRASYYDILISRRMIDHGVNACSARMSVYLAG</sequence>
<dbReference type="AlphaFoldDB" id="A0A4S2KXF4"/>
<comment type="caution">
    <text evidence="1">The sequence shown here is derived from an EMBL/GenBank/DDBJ whole genome shotgun (WGS) entry which is preliminary data.</text>
</comment>